<name>A0ABW7H9I2_9BURK</name>
<dbReference type="Proteomes" id="UP001606134">
    <property type="component" value="Unassembled WGS sequence"/>
</dbReference>
<dbReference type="RefSeq" id="WP_394407521.1">
    <property type="nucleotide sequence ID" value="NZ_JBIGIC010000003.1"/>
</dbReference>
<dbReference type="EMBL" id="JBIGIC010000003">
    <property type="protein sequence ID" value="MFG6486444.1"/>
    <property type="molecule type" value="Genomic_DNA"/>
</dbReference>
<evidence type="ECO:0000313" key="2">
    <source>
        <dbReference type="Proteomes" id="UP001606134"/>
    </source>
</evidence>
<evidence type="ECO:0000313" key="1">
    <source>
        <dbReference type="EMBL" id="MFG6486444.1"/>
    </source>
</evidence>
<comment type="caution">
    <text evidence="1">The sequence shown here is derived from an EMBL/GenBank/DDBJ whole genome shotgun (WGS) entry which is preliminary data.</text>
</comment>
<proteinExistence type="predicted"/>
<sequence length="99" mass="10942">MSDALEIDCPRHGRSQSAAVCGHVVRNEGPALGFVENSAAPDDKQGWCYACELVYLQEQDKSARFRAFVHHSMVCVSCYDEIKAHHDFDGRNGTAFSPP</sequence>
<protein>
    <submittedName>
        <fullName evidence="1">Uncharacterized protein</fullName>
    </submittedName>
</protein>
<accession>A0ABW7H9I2</accession>
<reference evidence="1 2" key="1">
    <citation type="submission" date="2024-08" db="EMBL/GenBank/DDBJ databases">
        <authorList>
            <person name="Lu H."/>
        </authorList>
    </citation>
    <scope>NUCLEOTIDE SEQUENCE [LARGE SCALE GENOMIC DNA]</scope>
    <source>
        <strain evidence="1 2">BYS78W</strain>
    </source>
</reference>
<keyword evidence="2" id="KW-1185">Reference proteome</keyword>
<gene>
    <name evidence="1" type="ORF">ACG04R_07180</name>
</gene>
<organism evidence="1 2">
    <name type="scientific">Pelomonas candidula</name>
    <dbReference type="NCBI Taxonomy" id="3299025"/>
    <lineage>
        <taxon>Bacteria</taxon>
        <taxon>Pseudomonadati</taxon>
        <taxon>Pseudomonadota</taxon>
        <taxon>Betaproteobacteria</taxon>
        <taxon>Burkholderiales</taxon>
        <taxon>Sphaerotilaceae</taxon>
        <taxon>Roseateles</taxon>
    </lineage>
</organism>